<protein>
    <recommendedName>
        <fullName evidence="1">RNA polymerase sigma-70 region 4 domain-containing protein</fullName>
    </recommendedName>
</protein>
<keyword evidence="3" id="KW-1185">Reference proteome</keyword>
<dbReference type="InterPro" id="IPR007630">
    <property type="entry name" value="RNA_pol_sigma70_r4"/>
</dbReference>
<dbReference type="InterPro" id="IPR036388">
    <property type="entry name" value="WH-like_DNA-bd_sf"/>
</dbReference>
<dbReference type="InterPro" id="IPR013324">
    <property type="entry name" value="RNA_pol_sigma_r3/r4-like"/>
</dbReference>
<proteinExistence type="predicted"/>
<reference evidence="2" key="2">
    <citation type="journal article" date="2022" name="Sci. Rep.">
        <title>In silico prediction of the enzymes involved in the degradation of the herbicide molinate by Gulosibacter molinativorax ON4T.</title>
        <authorList>
            <person name="Lopes A.R."/>
            <person name="Bunin E."/>
            <person name="Viana A.T."/>
            <person name="Froufe H."/>
            <person name="Munoz-Merida A."/>
            <person name="Pinho D."/>
            <person name="Figueiredo J."/>
            <person name="Barroso C."/>
            <person name="Vaz-Moreira I."/>
            <person name="Bellanger X."/>
            <person name="Egas C."/>
            <person name="Nunes O.C."/>
        </authorList>
    </citation>
    <scope>NUCLEOTIDE SEQUENCE</scope>
    <source>
        <strain evidence="2">ON4</strain>
    </source>
</reference>
<evidence type="ECO:0000259" key="1">
    <source>
        <dbReference type="Pfam" id="PF04545"/>
    </source>
</evidence>
<feature type="domain" description="RNA polymerase sigma-70 region 4" evidence="1">
    <location>
        <begin position="18"/>
        <end position="48"/>
    </location>
</feature>
<evidence type="ECO:0000313" key="3">
    <source>
        <dbReference type="Proteomes" id="UP001170379"/>
    </source>
</evidence>
<accession>A0ABT7C7R3</accession>
<sequence>MTQDKPVESGLFERDSRIVARLLDGQNLQQVGEEFGLTRERIRQIAKKRGVDVLKIRESKKNGQARKFRDLSSAVEKFSIQHPLASVDEIALKFNLDLETAERALGRRVAIHRPRELAVSRTFTDDEMLDHLRIWAKSASNFRREDYENWAEDTDFVSPATLTLRFGSWGESMRRAGLGHLTENRSLRKVISDLELWACVVQYLKSDRDRYSFGDLGVWLRKSALPSAELVRSRLGKWLDVRETALRIIDYENNSAPGTWTFADEVLSTVPGEAKRREFSPEETRAALRRVAALDRGKITVAKYDSLRLEDEPSSGLIMTRNGGSWHDALVDAGLGDRANRPRDRS</sequence>
<reference evidence="2" key="1">
    <citation type="submission" date="2018-03" db="EMBL/GenBank/DDBJ databases">
        <authorList>
            <person name="Nunes O.C."/>
            <person name="Lopes A.R."/>
            <person name="Froufe H."/>
            <person name="Munoz-Merida A."/>
            <person name="Barroso C."/>
            <person name="Egas C."/>
        </authorList>
    </citation>
    <scope>NUCLEOTIDE SEQUENCE</scope>
    <source>
        <strain evidence="2">ON4</strain>
    </source>
</reference>
<dbReference type="Gene3D" id="1.10.10.10">
    <property type="entry name" value="Winged helix-like DNA-binding domain superfamily/Winged helix DNA-binding domain"/>
    <property type="match status" value="1"/>
</dbReference>
<dbReference type="Pfam" id="PF04545">
    <property type="entry name" value="Sigma70_r4"/>
    <property type="match status" value="1"/>
</dbReference>
<organism evidence="2 3">
    <name type="scientific">Gulosibacter molinativorax</name>
    <dbReference type="NCBI Taxonomy" id="256821"/>
    <lineage>
        <taxon>Bacteria</taxon>
        <taxon>Bacillati</taxon>
        <taxon>Actinomycetota</taxon>
        <taxon>Actinomycetes</taxon>
        <taxon>Micrococcales</taxon>
        <taxon>Microbacteriaceae</taxon>
        <taxon>Gulosibacter</taxon>
    </lineage>
</organism>
<dbReference type="RefSeq" id="WP_084147480.1">
    <property type="nucleotide sequence ID" value="NZ_CP028426.1"/>
</dbReference>
<dbReference type="EMBL" id="PXVD01000010">
    <property type="protein sequence ID" value="MDJ1371197.1"/>
    <property type="molecule type" value="Genomic_DNA"/>
</dbReference>
<name>A0ABT7C7R3_9MICO</name>
<dbReference type="Proteomes" id="UP001170379">
    <property type="component" value="Unassembled WGS sequence"/>
</dbReference>
<evidence type="ECO:0000313" key="2">
    <source>
        <dbReference type="EMBL" id="MDJ1371197.1"/>
    </source>
</evidence>
<comment type="caution">
    <text evidence="2">The sequence shown here is derived from an EMBL/GenBank/DDBJ whole genome shotgun (WGS) entry which is preliminary data.</text>
</comment>
<gene>
    <name evidence="2" type="ORF">C7K25_07420</name>
</gene>
<dbReference type="SUPFAM" id="SSF88659">
    <property type="entry name" value="Sigma3 and sigma4 domains of RNA polymerase sigma factors"/>
    <property type="match status" value="1"/>
</dbReference>